<comment type="caution">
    <text evidence="1">The sequence shown here is derived from an EMBL/GenBank/DDBJ whole genome shotgun (WGS) entry which is preliminary data.</text>
</comment>
<organism evidence="1 2">
    <name type="scientific">Trichonephila inaurata madagascariensis</name>
    <dbReference type="NCBI Taxonomy" id="2747483"/>
    <lineage>
        <taxon>Eukaryota</taxon>
        <taxon>Metazoa</taxon>
        <taxon>Ecdysozoa</taxon>
        <taxon>Arthropoda</taxon>
        <taxon>Chelicerata</taxon>
        <taxon>Arachnida</taxon>
        <taxon>Araneae</taxon>
        <taxon>Araneomorphae</taxon>
        <taxon>Entelegynae</taxon>
        <taxon>Araneoidea</taxon>
        <taxon>Nephilidae</taxon>
        <taxon>Trichonephila</taxon>
        <taxon>Trichonephila inaurata</taxon>
    </lineage>
</organism>
<evidence type="ECO:0000313" key="2">
    <source>
        <dbReference type="Proteomes" id="UP000886998"/>
    </source>
</evidence>
<dbReference type="Proteomes" id="UP000886998">
    <property type="component" value="Unassembled WGS sequence"/>
</dbReference>
<protein>
    <submittedName>
        <fullName evidence="1">Uncharacterized protein</fullName>
    </submittedName>
</protein>
<dbReference type="AlphaFoldDB" id="A0A8X6YAN2"/>
<evidence type="ECO:0000313" key="1">
    <source>
        <dbReference type="EMBL" id="GFY67944.1"/>
    </source>
</evidence>
<gene>
    <name evidence="1" type="ORF">TNIN_305281</name>
</gene>
<sequence>MDVFIGRRFTAAALSARDGPESPQDGGALPLSDPTAVLSADRYTVIDLLSLPNHCLGHKAHSLEVAVLDQMSFAERAWMSSSCVGLCPGVHQRATLVLQNGGFVL</sequence>
<reference evidence="1" key="1">
    <citation type="submission" date="2020-08" db="EMBL/GenBank/DDBJ databases">
        <title>Multicomponent nature underlies the extraordinary mechanical properties of spider dragline silk.</title>
        <authorList>
            <person name="Kono N."/>
            <person name="Nakamura H."/>
            <person name="Mori M."/>
            <person name="Yoshida Y."/>
            <person name="Ohtoshi R."/>
            <person name="Malay A.D."/>
            <person name="Moran D.A.P."/>
            <person name="Tomita M."/>
            <person name="Numata K."/>
            <person name="Arakawa K."/>
        </authorList>
    </citation>
    <scope>NUCLEOTIDE SEQUENCE</scope>
</reference>
<proteinExistence type="predicted"/>
<keyword evidence="2" id="KW-1185">Reference proteome</keyword>
<name>A0A8X6YAN2_9ARAC</name>
<accession>A0A8X6YAN2</accession>
<dbReference type="EMBL" id="BMAV01016827">
    <property type="protein sequence ID" value="GFY67944.1"/>
    <property type="molecule type" value="Genomic_DNA"/>
</dbReference>